<sequence>MPKRGFEIVSKYADAGLSLPVRSTKNAAGYDFFAREDFVLKSIWRYDFIRLFRLIKNEHPLTGEDFTRANKVLKPMLVPTGIKAYMQPDEVLMLANRSSNPLKRGLILPNGVGVIDADYYNNASNEGEIFFQLVNLNPRDVVIKKGERLGQGIFMPFLTADGEDASQIGERKGGFGSTGF</sequence>
<dbReference type="RefSeq" id="WP_054676438.1">
    <property type="nucleotide sequence ID" value="NZ_AYYO01000003.1"/>
</dbReference>
<evidence type="ECO:0000256" key="3">
    <source>
        <dbReference type="ARBA" id="ARBA00022801"/>
    </source>
</evidence>
<dbReference type="Proteomes" id="UP000051679">
    <property type="component" value="Unassembled WGS sequence"/>
</dbReference>
<name>A0A0R1ZTP5_9LACO</name>
<comment type="caution">
    <text evidence="7">The sequence shown here is derived from an EMBL/GenBank/DDBJ whole genome shotgun (WGS) entry which is preliminary data.</text>
</comment>
<evidence type="ECO:0000256" key="2">
    <source>
        <dbReference type="ARBA" id="ARBA00012379"/>
    </source>
</evidence>
<dbReference type="GO" id="GO:0000287">
    <property type="term" value="F:magnesium ion binding"/>
    <property type="evidence" value="ECO:0007669"/>
    <property type="project" value="InterPro"/>
</dbReference>
<evidence type="ECO:0000259" key="6">
    <source>
        <dbReference type="Pfam" id="PF00692"/>
    </source>
</evidence>
<dbReference type="PANTHER" id="PTHR11241:SF0">
    <property type="entry name" value="DEOXYURIDINE 5'-TRIPHOSPHATE NUCLEOTIDOHYDROLASE"/>
    <property type="match status" value="1"/>
</dbReference>
<evidence type="ECO:0000313" key="7">
    <source>
        <dbReference type="EMBL" id="KRM56580.1"/>
    </source>
</evidence>
<dbReference type="PATRIC" id="fig|1291052.5.peg.2126"/>
<reference evidence="7 8" key="1">
    <citation type="journal article" date="2015" name="Genome Announc.">
        <title>Expanding the biotechnology potential of lactobacilli through comparative genomics of 213 strains and associated genera.</title>
        <authorList>
            <person name="Sun Z."/>
            <person name="Harris H.M."/>
            <person name="McCann A."/>
            <person name="Guo C."/>
            <person name="Argimon S."/>
            <person name="Zhang W."/>
            <person name="Yang X."/>
            <person name="Jeffery I.B."/>
            <person name="Cooney J.C."/>
            <person name="Kagawa T.F."/>
            <person name="Liu W."/>
            <person name="Song Y."/>
            <person name="Salvetti E."/>
            <person name="Wrobel A."/>
            <person name="Rasinkangas P."/>
            <person name="Parkhill J."/>
            <person name="Rea M.C."/>
            <person name="O'Sullivan O."/>
            <person name="Ritari J."/>
            <person name="Douillard F.P."/>
            <person name="Paul Ross R."/>
            <person name="Yang R."/>
            <person name="Briner A.E."/>
            <person name="Felis G.E."/>
            <person name="de Vos W.M."/>
            <person name="Barrangou R."/>
            <person name="Klaenhammer T.R."/>
            <person name="Caufield P.W."/>
            <person name="Cui Y."/>
            <person name="Zhang H."/>
            <person name="O'Toole P.W."/>
        </authorList>
    </citation>
    <scope>NUCLEOTIDE SEQUENCE [LARGE SCALE GENOMIC DNA]</scope>
    <source>
        <strain evidence="7 8">DSM 20505</strain>
    </source>
</reference>
<protein>
    <recommendedName>
        <fullName evidence="2">dUTP diphosphatase</fullName>
        <ecNumber evidence="2">3.6.1.23</ecNumber>
    </recommendedName>
</protein>
<keyword evidence="8" id="KW-1185">Reference proteome</keyword>
<accession>A0A0R1ZTP5</accession>
<dbReference type="AlphaFoldDB" id="A0A0R1ZTP5"/>
<dbReference type="Gene3D" id="2.70.40.10">
    <property type="match status" value="1"/>
</dbReference>
<dbReference type="STRING" id="1291052.FC18_GL002064"/>
<dbReference type="GO" id="GO:0006226">
    <property type="term" value="P:dUMP biosynthetic process"/>
    <property type="evidence" value="ECO:0007669"/>
    <property type="project" value="InterPro"/>
</dbReference>
<proteinExistence type="inferred from homology"/>
<dbReference type="SUPFAM" id="SSF51283">
    <property type="entry name" value="dUTPase-like"/>
    <property type="match status" value="1"/>
</dbReference>
<dbReference type="InterPro" id="IPR008181">
    <property type="entry name" value="dUTPase"/>
</dbReference>
<organism evidence="7 8">
    <name type="scientific">Lacticaseibacillus sharpeae JCM 1186 = DSM 20505</name>
    <dbReference type="NCBI Taxonomy" id="1291052"/>
    <lineage>
        <taxon>Bacteria</taxon>
        <taxon>Bacillati</taxon>
        <taxon>Bacillota</taxon>
        <taxon>Bacilli</taxon>
        <taxon>Lactobacillales</taxon>
        <taxon>Lactobacillaceae</taxon>
        <taxon>Lacticaseibacillus</taxon>
    </lineage>
</organism>
<keyword evidence="4" id="KW-0546">Nucleotide metabolism</keyword>
<keyword evidence="3" id="KW-0378">Hydrolase</keyword>
<dbReference type="PANTHER" id="PTHR11241">
    <property type="entry name" value="DEOXYURIDINE 5'-TRIPHOSPHATE NUCLEOTIDOHYDROLASE"/>
    <property type="match status" value="1"/>
</dbReference>
<comment type="similarity">
    <text evidence="1">Belongs to the dUTPase family.</text>
</comment>
<dbReference type="GO" id="GO:0046081">
    <property type="term" value="P:dUTP catabolic process"/>
    <property type="evidence" value="ECO:0007669"/>
    <property type="project" value="InterPro"/>
</dbReference>
<dbReference type="InterPro" id="IPR036157">
    <property type="entry name" value="dUTPase-like_sf"/>
</dbReference>
<dbReference type="Pfam" id="PF00692">
    <property type="entry name" value="dUTPase"/>
    <property type="match status" value="1"/>
</dbReference>
<evidence type="ECO:0000313" key="8">
    <source>
        <dbReference type="Proteomes" id="UP000051679"/>
    </source>
</evidence>
<evidence type="ECO:0000256" key="4">
    <source>
        <dbReference type="ARBA" id="ARBA00023080"/>
    </source>
</evidence>
<dbReference type="InterPro" id="IPR029054">
    <property type="entry name" value="dUTPase-like"/>
</dbReference>
<dbReference type="EMBL" id="AYYO01000003">
    <property type="protein sequence ID" value="KRM56580.1"/>
    <property type="molecule type" value="Genomic_DNA"/>
</dbReference>
<comment type="catalytic activity">
    <reaction evidence="5">
        <text>dUTP + H2O = dUMP + diphosphate + H(+)</text>
        <dbReference type="Rhea" id="RHEA:10248"/>
        <dbReference type="ChEBI" id="CHEBI:15377"/>
        <dbReference type="ChEBI" id="CHEBI:15378"/>
        <dbReference type="ChEBI" id="CHEBI:33019"/>
        <dbReference type="ChEBI" id="CHEBI:61555"/>
        <dbReference type="ChEBI" id="CHEBI:246422"/>
        <dbReference type="EC" id="3.6.1.23"/>
    </reaction>
</comment>
<dbReference type="CDD" id="cd07557">
    <property type="entry name" value="trimeric_dUTPase"/>
    <property type="match status" value="1"/>
</dbReference>
<evidence type="ECO:0000256" key="5">
    <source>
        <dbReference type="ARBA" id="ARBA00047686"/>
    </source>
</evidence>
<dbReference type="InterPro" id="IPR033704">
    <property type="entry name" value="dUTPase_trimeric"/>
</dbReference>
<gene>
    <name evidence="7" type="ORF">FC18_GL002064</name>
</gene>
<dbReference type="OrthoDB" id="9809956at2"/>
<feature type="domain" description="dUTPase-like" evidence="6">
    <location>
        <begin position="74"/>
        <end position="179"/>
    </location>
</feature>
<evidence type="ECO:0000256" key="1">
    <source>
        <dbReference type="ARBA" id="ARBA00006581"/>
    </source>
</evidence>
<dbReference type="EC" id="3.6.1.23" evidence="2"/>
<dbReference type="GO" id="GO:0004170">
    <property type="term" value="F:dUTP diphosphatase activity"/>
    <property type="evidence" value="ECO:0007669"/>
    <property type="project" value="UniProtKB-EC"/>
</dbReference>